<accession>A0AAN8JJW0</accession>
<dbReference type="AlphaFoldDB" id="A0AAN8JJW0"/>
<name>A0AAN8JJW0_PATCE</name>
<dbReference type="PANTHER" id="PTHR12358:SF26">
    <property type="entry name" value="CERAMIDE KINASE-LIKE PROTEIN"/>
    <property type="match status" value="1"/>
</dbReference>
<dbReference type="PROSITE" id="PS50146">
    <property type="entry name" value="DAGK"/>
    <property type="match status" value="1"/>
</dbReference>
<evidence type="ECO:0000256" key="1">
    <source>
        <dbReference type="SAM" id="MobiDB-lite"/>
    </source>
</evidence>
<dbReference type="InterPro" id="IPR001206">
    <property type="entry name" value="Diacylglycerol_kinase_cat_dom"/>
</dbReference>
<dbReference type="EMBL" id="JAZGQO010000009">
    <property type="protein sequence ID" value="KAK6178105.1"/>
    <property type="molecule type" value="Genomic_DNA"/>
</dbReference>
<dbReference type="SUPFAM" id="SSF111331">
    <property type="entry name" value="NAD kinase/diacylglycerol kinase-like"/>
    <property type="match status" value="1"/>
</dbReference>
<evidence type="ECO:0000313" key="3">
    <source>
        <dbReference type="EMBL" id="KAK6178105.1"/>
    </source>
</evidence>
<feature type="compositionally biased region" description="Basic and acidic residues" evidence="1">
    <location>
        <begin position="655"/>
        <end position="668"/>
    </location>
</feature>
<dbReference type="InterPro" id="IPR016064">
    <property type="entry name" value="NAD/diacylglycerol_kinase_sf"/>
</dbReference>
<feature type="domain" description="DAGKc" evidence="2">
    <location>
        <begin position="191"/>
        <end position="340"/>
    </location>
</feature>
<feature type="compositionally biased region" description="Polar residues" evidence="1">
    <location>
        <begin position="621"/>
        <end position="634"/>
    </location>
</feature>
<dbReference type="GO" id="GO:0001729">
    <property type="term" value="F:ceramide kinase activity"/>
    <property type="evidence" value="ECO:0007669"/>
    <property type="project" value="TreeGrafter"/>
</dbReference>
<organism evidence="3 4">
    <name type="scientific">Patella caerulea</name>
    <name type="common">Rayed Mediterranean limpet</name>
    <dbReference type="NCBI Taxonomy" id="87958"/>
    <lineage>
        <taxon>Eukaryota</taxon>
        <taxon>Metazoa</taxon>
        <taxon>Spiralia</taxon>
        <taxon>Lophotrochozoa</taxon>
        <taxon>Mollusca</taxon>
        <taxon>Gastropoda</taxon>
        <taxon>Patellogastropoda</taxon>
        <taxon>Patelloidea</taxon>
        <taxon>Patellidae</taxon>
        <taxon>Patella</taxon>
    </lineage>
</organism>
<keyword evidence="4" id="KW-1185">Reference proteome</keyword>
<gene>
    <name evidence="3" type="ORF">SNE40_012934</name>
</gene>
<feature type="compositionally biased region" description="Polar residues" evidence="1">
    <location>
        <begin position="21"/>
        <end position="49"/>
    </location>
</feature>
<dbReference type="Gene3D" id="2.60.200.40">
    <property type="match status" value="1"/>
</dbReference>
<sequence>MDNYTFDENGIPTLVDDLTDSCPNTPQNYGDSRQYSQRKASTTTEPDRQIQSFTSREDITDIFDIKGEGFDFKLSYSTQTLTWAPMNPGRSRSRSAKKSFKSLFRSNSSSSIAVNKNSLNFRDILGVKIRRRKRGGQKDGEGFCLGFGILTYEFKTPNVMKDRMIHLEHPSEEVCEKWVTKISEILETFDERPRSVKLFLQPFAGEKDGLSMFRQKILPLFRTADCNVDMTEIQHNEQVKQDLIHINLLDFDCLVCMGGDGTVNKVVNGLLNQSNKDYGIEMKRTVNPVPATIALGIIPTGKTNHIAQSIMGTDEPVTAVLHVLFGNRTKVDVCSIYHEEKFQRWAFNSQYGFAGNVLTFMKRYSALGMKCVEAAFLKALTKSKLRTYECDIEYIPGGETVAPVFCTRCVTYCKVCSAESNNVHNDLVEELDPMAQSGSTSSLIDLGNTSNPWKTLKGDFLNVGLFTISGVCDFAPQGLSKYTHLNDGCMDLAVVKNVDRKDFIRFLRRHGNSKNQFDFPFVETFRVKEVRFRPRFPSSWNYKDHDFNEIDYEMSKVNRNQINNRSKSMQVITDLDSEDRSSVTSMSWGGNGRRAESAMTLQALSIDSDMEESDPHESDGRSNYNMQSQSNLTGPQYRMTFYDKERQKRNKHQRKKDEKRKDREERKMRSVWSVDNEICSDLELDFKVHHGLLIVCGSGLNPSTPAQDVKFGCLPGL</sequence>
<feature type="region of interest" description="Disordered" evidence="1">
    <location>
        <begin position="1"/>
        <end position="49"/>
    </location>
</feature>
<proteinExistence type="predicted"/>
<dbReference type="GO" id="GO:0006672">
    <property type="term" value="P:ceramide metabolic process"/>
    <property type="evidence" value="ECO:0007669"/>
    <property type="project" value="TreeGrafter"/>
</dbReference>
<evidence type="ECO:0000313" key="4">
    <source>
        <dbReference type="Proteomes" id="UP001347796"/>
    </source>
</evidence>
<dbReference type="Pfam" id="PF19280">
    <property type="entry name" value="CERK_C"/>
    <property type="match status" value="1"/>
</dbReference>
<comment type="caution">
    <text evidence="3">The sequence shown here is derived from an EMBL/GenBank/DDBJ whole genome shotgun (WGS) entry which is preliminary data.</text>
</comment>
<reference evidence="3 4" key="1">
    <citation type="submission" date="2024-01" db="EMBL/GenBank/DDBJ databases">
        <title>The genome of the rayed Mediterranean limpet Patella caerulea (Linnaeus, 1758).</title>
        <authorList>
            <person name="Anh-Thu Weber A."/>
            <person name="Halstead-Nussloch G."/>
        </authorList>
    </citation>
    <scope>NUCLEOTIDE SEQUENCE [LARGE SCALE GENOMIC DNA]</scope>
    <source>
        <strain evidence="3">AATW-2023a</strain>
        <tissue evidence="3">Whole specimen</tissue>
    </source>
</reference>
<dbReference type="InterPro" id="IPR050187">
    <property type="entry name" value="Lipid_Phosphate_FormReg"/>
</dbReference>
<dbReference type="Pfam" id="PF00781">
    <property type="entry name" value="DAGK_cat"/>
    <property type="match status" value="1"/>
</dbReference>
<dbReference type="InterPro" id="IPR017438">
    <property type="entry name" value="ATP-NAD_kinase_N"/>
</dbReference>
<dbReference type="GO" id="GO:0016020">
    <property type="term" value="C:membrane"/>
    <property type="evidence" value="ECO:0007669"/>
    <property type="project" value="GOC"/>
</dbReference>
<dbReference type="PANTHER" id="PTHR12358">
    <property type="entry name" value="SPHINGOSINE KINASE"/>
    <property type="match status" value="1"/>
</dbReference>
<feature type="region of interest" description="Disordered" evidence="1">
    <location>
        <begin position="608"/>
        <end position="668"/>
    </location>
</feature>
<protein>
    <recommendedName>
        <fullName evidence="2">DAGKc domain-containing protein</fullName>
    </recommendedName>
</protein>
<dbReference type="Gene3D" id="3.40.50.10330">
    <property type="entry name" value="Probable inorganic polyphosphate/atp-NAD kinase, domain 1"/>
    <property type="match status" value="1"/>
</dbReference>
<evidence type="ECO:0000259" key="2">
    <source>
        <dbReference type="PROSITE" id="PS50146"/>
    </source>
</evidence>
<dbReference type="InterPro" id="IPR045363">
    <property type="entry name" value="CERK_C"/>
</dbReference>
<feature type="region of interest" description="Disordered" evidence="1">
    <location>
        <begin position="574"/>
        <end position="594"/>
    </location>
</feature>
<dbReference type="Proteomes" id="UP001347796">
    <property type="component" value="Unassembled WGS sequence"/>
</dbReference>